<accession>A0A811N9Z7</accession>
<evidence type="ECO:0000256" key="9">
    <source>
        <dbReference type="SAM" id="SignalP"/>
    </source>
</evidence>
<dbReference type="InterPro" id="IPR036852">
    <property type="entry name" value="Peptidase_S8/S53_dom_sf"/>
</dbReference>
<gene>
    <name evidence="14" type="ORF">NCGR_LOCUS13802</name>
</gene>
<evidence type="ECO:0000256" key="6">
    <source>
        <dbReference type="PIRSR" id="PIRSR615500-1"/>
    </source>
</evidence>
<dbReference type="EMBL" id="CAJGYO010000003">
    <property type="protein sequence ID" value="CAD6220254.1"/>
    <property type="molecule type" value="Genomic_DNA"/>
</dbReference>
<feature type="domain" description="Subtilisin-like protease fibronectin type-III" evidence="13">
    <location>
        <begin position="706"/>
        <end position="810"/>
    </location>
</feature>
<keyword evidence="3 9" id="KW-0732">Signal</keyword>
<evidence type="ECO:0000313" key="14">
    <source>
        <dbReference type="EMBL" id="CAD6220254.1"/>
    </source>
</evidence>
<feature type="signal peptide" evidence="9">
    <location>
        <begin position="1"/>
        <end position="23"/>
    </location>
</feature>
<dbReference type="GO" id="GO:0006508">
    <property type="term" value="P:proteolysis"/>
    <property type="evidence" value="ECO:0007669"/>
    <property type="project" value="UniProtKB-KW"/>
</dbReference>
<dbReference type="CDD" id="cd04852">
    <property type="entry name" value="Peptidases_S8_3"/>
    <property type="match status" value="1"/>
</dbReference>
<dbReference type="InterPro" id="IPR034197">
    <property type="entry name" value="Peptidases_S8_3"/>
</dbReference>
<feature type="active site" description="Charge relay system" evidence="6 7">
    <location>
        <position position="587"/>
    </location>
</feature>
<evidence type="ECO:0000256" key="5">
    <source>
        <dbReference type="ARBA" id="ARBA00022825"/>
    </source>
</evidence>
<feature type="domain" description="Inhibitor I9" evidence="12">
    <location>
        <begin position="38"/>
        <end position="118"/>
    </location>
</feature>
<dbReference type="OrthoDB" id="10256524at2759"/>
<dbReference type="AlphaFoldDB" id="A0A811N9Z7"/>
<dbReference type="Pfam" id="PF05922">
    <property type="entry name" value="Inhibitor_I9"/>
    <property type="match status" value="1"/>
</dbReference>
<evidence type="ECO:0000256" key="4">
    <source>
        <dbReference type="ARBA" id="ARBA00022801"/>
    </source>
</evidence>
<dbReference type="Gene3D" id="3.30.70.80">
    <property type="entry name" value="Peptidase S8 propeptide/proteinase inhibitor I9"/>
    <property type="match status" value="1"/>
</dbReference>
<dbReference type="InterPro" id="IPR015500">
    <property type="entry name" value="Peptidase_S8_subtilisin-rel"/>
</dbReference>
<protein>
    <submittedName>
        <fullName evidence="14">Uncharacterized protein</fullName>
    </submittedName>
</protein>
<evidence type="ECO:0000259" key="13">
    <source>
        <dbReference type="Pfam" id="PF17766"/>
    </source>
</evidence>
<evidence type="ECO:0000259" key="10">
    <source>
        <dbReference type="Pfam" id="PF00082"/>
    </source>
</evidence>
<dbReference type="SUPFAM" id="SSF52743">
    <property type="entry name" value="Subtilisin-like"/>
    <property type="match status" value="1"/>
</dbReference>
<evidence type="ECO:0000259" key="12">
    <source>
        <dbReference type="Pfam" id="PF05922"/>
    </source>
</evidence>
<feature type="active site" description="Charge relay system" evidence="6 7">
    <location>
        <position position="180"/>
    </location>
</feature>
<dbReference type="CDD" id="cd02120">
    <property type="entry name" value="PA_subtilisin_like"/>
    <property type="match status" value="1"/>
</dbReference>
<dbReference type="InterPro" id="IPR045051">
    <property type="entry name" value="SBT"/>
</dbReference>
<name>A0A811N9Z7_9POAL</name>
<evidence type="ECO:0000259" key="11">
    <source>
        <dbReference type="Pfam" id="PF02225"/>
    </source>
</evidence>
<dbReference type="Pfam" id="PF02225">
    <property type="entry name" value="PA"/>
    <property type="match status" value="1"/>
</dbReference>
<dbReference type="Gene3D" id="2.60.40.2310">
    <property type="match status" value="1"/>
</dbReference>
<dbReference type="InterPro" id="IPR000209">
    <property type="entry name" value="Peptidase_S8/S53_dom"/>
</dbReference>
<organism evidence="14 15">
    <name type="scientific">Miscanthus lutarioriparius</name>
    <dbReference type="NCBI Taxonomy" id="422564"/>
    <lineage>
        <taxon>Eukaryota</taxon>
        <taxon>Viridiplantae</taxon>
        <taxon>Streptophyta</taxon>
        <taxon>Embryophyta</taxon>
        <taxon>Tracheophyta</taxon>
        <taxon>Spermatophyta</taxon>
        <taxon>Magnoliopsida</taxon>
        <taxon>Liliopsida</taxon>
        <taxon>Poales</taxon>
        <taxon>Poaceae</taxon>
        <taxon>PACMAD clade</taxon>
        <taxon>Panicoideae</taxon>
        <taxon>Andropogonodae</taxon>
        <taxon>Andropogoneae</taxon>
        <taxon>Saccharinae</taxon>
        <taxon>Miscanthus</taxon>
    </lineage>
</organism>
<dbReference type="InterPro" id="IPR041469">
    <property type="entry name" value="Subtilisin-like_FN3"/>
</dbReference>
<feature type="region of interest" description="Disordered" evidence="8">
    <location>
        <begin position="234"/>
        <end position="257"/>
    </location>
</feature>
<comment type="similarity">
    <text evidence="1 7">Belongs to the peptidase S8 family.</text>
</comment>
<dbReference type="GO" id="GO:0004252">
    <property type="term" value="F:serine-type endopeptidase activity"/>
    <property type="evidence" value="ECO:0007669"/>
    <property type="project" value="UniProtKB-UniRule"/>
</dbReference>
<sequence length="812" mass="84014">MARSSSNTMLWLLLAVFASLGAAGAGRGDDGRRSSPQVYVVYMGAVPPRTSPDLLLESHLRLLGTVLKRGRRADSVVVHQYKHGFSGFAARLSKDEAAALRWKPGVVSVFADPVYQLHTTRSWDFLQQTTTKAAVKTDDSAGPARRRSSNKNKGSSKPAAPADDPSSSTPATDTIIGLLDSGIWPESPSFNDAGFGPVPSRWKGVCMTGDDFNSSNCNNKLIGARYYDLSSVRGPSPRYGGSPRDDVGHGTHTSSTAAGNAVTGASYYGLAPGTAKGGSAGSRVAVYRVCAESGCAGSAILAGFDDAIADGVDVVSVSLGASPFFRPDFSADPIAIGAFHAVAKGVMVVCSAGNSGPDAATVVNAAPWILTVAATTIDRDFESDVVLGGNNSAVKGVAINFSNLDRSPKYPLITGAAAKSGSVSDTDSASHCEPGTLDSSKIRGKIVLCHHSQSDTSKLEKADELQSDGAAGCILVNDAERSVATAYLDFPVTEVTSAAAAAIHKYIASASQLVATITPAATVTEYKPAPVVAYFSSRGPSSQTGNILKPDIAAPGVNILASWIPPPSSLPPGQKQASQFNLVSGTSMACPHVASAAATVKAWNPTWSPAAIRSAIMTTATTLNNERAPMTTDSGSAATPYDLGAGQMHPTGALDPGLVYDAGEDDYLRFLCNYGYNASTVRLIASSTLPGGFSCAANASKHLISDLNYPSIAVSGLLGKGTRTVTVTRAVTNVGAQEAPTYMVAVSAPDGLDVKVTPSKLEFTRSVKKLAFQVTFSRSRNDDDAAAKGALSGSITWSDGKHLVRSPFVVTS</sequence>
<keyword evidence="4 7" id="KW-0378">Hydrolase</keyword>
<dbReference type="FunFam" id="3.40.50.200:FF:000006">
    <property type="entry name" value="Subtilisin-like protease SBT1.5"/>
    <property type="match status" value="1"/>
</dbReference>
<evidence type="ECO:0000256" key="8">
    <source>
        <dbReference type="SAM" id="MobiDB-lite"/>
    </source>
</evidence>
<dbReference type="Proteomes" id="UP000604825">
    <property type="component" value="Unassembled WGS sequence"/>
</dbReference>
<proteinExistence type="inferred from homology"/>
<evidence type="ECO:0000313" key="15">
    <source>
        <dbReference type="Proteomes" id="UP000604825"/>
    </source>
</evidence>
<keyword evidence="5 7" id="KW-0720">Serine protease</keyword>
<dbReference type="Gene3D" id="3.40.50.200">
    <property type="entry name" value="Peptidase S8/S53 domain"/>
    <property type="match status" value="1"/>
</dbReference>
<feature type="active site" description="Charge relay system" evidence="6 7">
    <location>
        <position position="249"/>
    </location>
</feature>
<feature type="chain" id="PRO_5032896471" evidence="9">
    <location>
        <begin position="24"/>
        <end position="812"/>
    </location>
</feature>
<dbReference type="Pfam" id="PF17766">
    <property type="entry name" value="fn3_6"/>
    <property type="match status" value="1"/>
</dbReference>
<dbReference type="PROSITE" id="PS51892">
    <property type="entry name" value="SUBTILASE"/>
    <property type="match status" value="1"/>
</dbReference>
<dbReference type="Pfam" id="PF00082">
    <property type="entry name" value="Peptidase_S8"/>
    <property type="match status" value="1"/>
</dbReference>
<feature type="domain" description="PA" evidence="11">
    <location>
        <begin position="428"/>
        <end position="502"/>
    </location>
</feature>
<reference evidence="14" key="1">
    <citation type="submission" date="2020-10" db="EMBL/GenBank/DDBJ databases">
        <authorList>
            <person name="Han B."/>
            <person name="Lu T."/>
            <person name="Zhao Q."/>
            <person name="Huang X."/>
            <person name="Zhao Y."/>
        </authorList>
    </citation>
    <scope>NUCLEOTIDE SEQUENCE</scope>
</reference>
<keyword evidence="2 7" id="KW-0645">Protease</keyword>
<dbReference type="PRINTS" id="PR00723">
    <property type="entry name" value="SUBTILISIN"/>
</dbReference>
<feature type="region of interest" description="Disordered" evidence="8">
    <location>
        <begin position="134"/>
        <end position="172"/>
    </location>
</feature>
<dbReference type="InterPro" id="IPR003137">
    <property type="entry name" value="PA_domain"/>
</dbReference>
<dbReference type="InterPro" id="IPR010259">
    <property type="entry name" value="S8pro/Inhibitor_I9"/>
</dbReference>
<evidence type="ECO:0000256" key="3">
    <source>
        <dbReference type="ARBA" id="ARBA00022729"/>
    </source>
</evidence>
<dbReference type="PANTHER" id="PTHR10795">
    <property type="entry name" value="PROPROTEIN CONVERTASE SUBTILISIN/KEXIN"/>
    <property type="match status" value="1"/>
</dbReference>
<evidence type="ECO:0000256" key="2">
    <source>
        <dbReference type="ARBA" id="ARBA00022670"/>
    </source>
</evidence>
<dbReference type="InterPro" id="IPR037045">
    <property type="entry name" value="S8pro/Inhibitor_I9_sf"/>
</dbReference>
<comment type="caution">
    <text evidence="14">The sequence shown here is derived from an EMBL/GenBank/DDBJ whole genome shotgun (WGS) entry which is preliminary data.</text>
</comment>
<dbReference type="Gene3D" id="3.50.30.30">
    <property type="match status" value="1"/>
</dbReference>
<keyword evidence="15" id="KW-1185">Reference proteome</keyword>
<evidence type="ECO:0000256" key="1">
    <source>
        <dbReference type="ARBA" id="ARBA00011073"/>
    </source>
</evidence>
<feature type="domain" description="Peptidase S8/S53" evidence="10">
    <location>
        <begin position="173"/>
        <end position="626"/>
    </location>
</feature>
<evidence type="ECO:0000256" key="7">
    <source>
        <dbReference type="PROSITE-ProRule" id="PRU01240"/>
    </source>
</evidence>